<dbReference type="AlphaFoldDB" id="A0A0J9ECS8"/>
<evidence type="ECO:0000313" key="3">
    <source>
        <dbReference type="Proteomes" id="UP000037178"/>
    </source>
</evidence>
<sequence length="48" mass="5101">MKTTVFAALVALIAAPTVASAMNADQQVHNDKARAIFLQLAAESKEDE</sequence>
<feature type="signal peptide" evidence="1">
    <location>
        <begin position="1"/>
        <end position="21"/>
    </location>
</feature>
<protein>
    <submittedName>
        <fullName evidence="2">Uncharacterized protein</fullName>
    </submittedName>
</protein>
<keyword evidence="3" id="KW-1185">Reference proteome</keyword>
<keyword evidence="1" id="KW-0732">Signal</keyword>
<feature type="chain" id="PRO_5005318191" evidence="1">
    <location>
        <begin position="22"/>
        <end position="48"/>
    </location>
</feature>
<accession>A0A0J9ECS8</accession>
<gene>
    <name evidence="2" type="ORF">AIOL_004516</name>
</gene>
<comment type="caution">
    <text evidence="2">The sequence shown here is derived from an EMBL/GenBank/DDBJ whole genome shotgun (WGS) entry which is preliminary data.</text>
</comment>
<organism evidence="2 3">
    <name type="scientific">Candidatus Rhodobacter oscarellae</name>
    <dbReference type="NCBI Taxonomy" id="1675527"/>
    <lineage>
        <taxon>Bacteria</taxon>
        <taxon>Pseudomonadati</taxon>
        <taxon>Pseudomonadota</taxon>
        <taxon>Alphaproteobacteria</taxon>
        <taxon>Rhodobacterales</taxon>
        <taxon>Rhodobacter group</taxon>
        <taxon>Rhodobacter</taxon>
    </lineage>
</organism>
<dbReference type="Proteomes" id="UP000037178">
    <property type="component" value="Unassembled WGS sequence"/>
</dbReference>
<evidence type="ECO:0000313" key="2">
    <source>
        <dbReference type="EMBL" id="KMW59534.1"/>
    </source>
</evidence>
<reference evidence="2 3" key="1">
    <citation type="submission" date="2015-06" db="EMBL/GenBank/DDBJ databases">
        <title>Draft genome sequence of an Alphaproteobacteria species associated to the Mediterranean sponge Oscarella lobularis.</title>
        <authorList>
            <person name="Jourda C."/>
            <person name="Santini S."/>
            <person name="Claverie J.-M."/>
        </authorList>
    </citation>
    <scope>NUCLEOTIDE SEQUENCE [LARGE SCALE GENOMIC DNA]</scope>
    <source>
        <strain evidence="2">IGS</strain>
    </source>
</reference>
<name>A0A0J9ECS8_9RHOB</name>
<proteinExistence type="predicted"/>
<dbReference type="PATRIC" id="fig|1675527.3.peg.4725"/>
<dbReference type="EMBL" id="LFTY01000002">
    <property type="protein sequence ID" value="KMW59534.1"/>
    <property type="molecule type" value="Genomic_DNA"/>
</dbReference>
<dbReference type="RefSeq" id="WP_160314549.1">
    <property type="nucleotide sequence ID" value="NZ_LFTY01000002.1"/>
</dbReference>
<evidence type="ECO:0000256" key="1">
    <source>
        <dbReference type="SAM" id="SignalP"/>
    </source>
</evidence>